<gene>
    <name evidence="1" type="ORF">IKE_03401</name>
</gene>
<dbReference type="RefSeq" id="WP_016125417.1">
    <property type="nucleotide sequence ID" value="NZ_KB976265.1"/>
</dbReference>
<dbReference type="Proteomes" id="UP000014023">
    <property type="component" value="Unassembled WGS sequence"/>
</dbReference>
<evidence type="ECO:0000313" key="1">
    <source>
        <dbReference type="EMBL" id="EOO65816.1"/>
    </source>
</evidence>
<sequence length="81" mass="9399">MQIVYLWEIKATFQSSRTDTAYEVTQKIMTKEKSFSEAEKVGMDFLQMIQKDQYSHCSFKGIDEITYEDDIGTNLLGAEEN</sequence>
<name>A0A9W5Q3G8_BACCE</name>
<reference evidence="1 2" key="1">
    <citation type="submission" date="2012-12" db="EMBL/GenBank/DDBJ databases">
        <title>The Genome Sequence of Bacillus cereus VD196.</title>
        <authorList>
            <consortium name="The Broad Institute Genome Sequencing Platform"/>
            <consortium name="The Broad Institute Genome Sequencing Center for Infectious Disease"/>
            <person name="Feldgarden M."/>
            <person name="Van der Auwera G.A."/>
            <person name="Mahillon J."/>
            <person name="Duprez V."/>
            <person name="Timmery S."/>
            <person name="Mattelet C."/>
            <person name="Dierick K."/>
            <person name="Sun M."/>
            <person name="Yu Z."/>
            <person name="Zhu L."/>
            <person name="Hu X."/>
            <person name="Shank E.B."/>
            <person name="Swiecicka I."/>
            <person name="Hansen B.M."/>
            <person name="Andrup L."/>
            <person name="Walker B."/>
            <person name="Young S.K."/>
            <person name="Zeng Q."/>
            <person name="Gargeya S."/>
            <person name="Fitzgerald M."/>
            <person name="Haas B."/>
            <person name="Abouelleil A."/>
            <person name="Alvarado L."/>
            <person name="Arachchi H.M."/>
            <person name="Berlin A.M."/>
            <person name="Chapman S.B."/>
            <person name="Dewar J."/>
            <person name="Goldberg J."/>
            <person name="Griggs A."/>
            <person name="Gujja S."/>
            <person name="Hansen M."/>
            <person name="Howarth C."/>
            <person name="Imamovic A."/>
            <person name="Larimer J."/>
            <person name="McCowan C."/>
            <person name="Murphy C."/>
            <person name="Neiman D."/>
            <person name="Pearson M."/>
            <person name="Priest M."/>
            <person name="Roberts A."/>
            <person name="Saif S."/>
            <person name="Shea T."/>
            <person name="Sisk P."/>
            <person name="Sykes S."/>
            <person name="Wortman J."/>
            <person name="Nusbaum C."/>
            <person name="Birren B."/>
        </authorList>
    </citation>
    <scope>NUCLEOTIDE SEQUENCE [LARGE SCALE GENOMIC DNA]</scope>
    <source>
        <strain evidence="1 2">VD196</strain>
    </source>
</reference>
<comment type="caution">
    <text evidence="1">The sequence shown here is derived from an EMBL/GenBank/DDBJ whole genome shotgun (WGS) entry which is preliminary data.</text>
</comment>
<dbReference type="AlphaFoldDB" id="A0A9W5Q3G8"/>
<organism evidence="1 2">
    <name type="scientific">Bacillus cereus VD196</name>
    <dbReference type="NCBI Taxonomy" id="1053243"/>
    <lineage>
        <taxon>Bacteria</taxon>
        <taxon>Bacillati</taxon>
        <taxon>Bacillota</taxon>
        <taxon>Bacilli</taxon>
        <taxon>Bacillales</taxon>
        <taxon>Bacillaceae</taxon>
        <taxon>Bacillus</taxon>
        <taxon>Bacillus cereus group</taxon>
    </lineage>
</organism>
<protein>
    <submittedName>
        <fullName evidence="1">Uncharacterized protein</fullName>
    </submittedName>
</protein>
<dbReference type="EMBL" id="AHFL01000022">
    <property type="protein sequence ID" value="EOO65816.1"/>
    <property type="molecule type" value="Genomic_DNA"/>
</dbReference>
<evidence type="ECO:0000313" key="2">
    <source>
        <dbReference type="Proteomes" id="UP000014023"/>
    </source>
</evidence>
<accession>A0A9W5Q3G8</accession>
<proteinExistence type="predicted"/>